<evidence type="ECO:0000313" key="5">
    <source>
        <dbReference type="Proteomes" id="UP001283366"/>
    </source>
</evidence>
<evidence type="ECO:0000313" key="3">
    <source>
        <dbReference type="EMBL" id="SMR99464.1"/>
    </source>
</evidence>
<dbReference type="RefSeq" id="WP_087479490.1">
    <property type="nucleotide sequence ID" value="NZ_AP024883.1"/>
</dbReference>
<reference evidence="3 4" key="1">
    <citation type="submission" date="2017-05" db="EMBL/GenBank/DDBJ databases">
        <authorList>
            <person name="Song R."/>
            <person name="Chenine A.L."/>
            <person name="Ruprecht R.M."/>
        </authorList>
    </citation>
    <scope>NUCLEOTIDE SEQUENCE [LARGE SCALE GENOMIC DNA]</scope>
    <source>
        <strain evidence="3 4">CECT 7927</strain>
    </source>
</reference>
<dbReference type="EMBL" id="JAWRCO010000001">
    <property type="protein sequence ID" value="MDW6003742.1"/>
    <property type="molecule type" value="Genomic_DNA"/>
</dbReference>
<dbReference type="EMBL" id="FXXI01000001">
    <property type="protein sequence ID" value="SMR99464.1"/>
    <property type="molecule type" value="Genomic_DNA"/>
</dbReference>
<keyword evidence="5" id="KW-1185">Reference proteome</keyword>
<dbReference type="AlphaFoldDB" id="A0A1Y6IP82"/>
<name>A0A1Y6IP82_9VIBR</name>
<reference evidence="2 5" key="2">
    <citation type="submission" date="2023-11" db="EMBL/GenBank/DDBJ databases">
        <title>Plant-associative lifestyle of Vibrio porteresiae and its evolutionary dynamics.</title>
        <authorList>
            <person name="Rameshkumar N."/>
            <person name="Kirti K."/>
        </authorList>
    </citation>
    <scope>NUCLEOTIDE SEQUENCE [LARGE SCALE GENOMIC DNA]</scope>
    <source>
        <strain evidence="2 5">MSSRF38</strain>
    </source>
</reference>
<dbReference type="Proteomes" id="UP000196125">
    <property type="component" value="Unassembled WGS sequence"/>
</dbReference>
<dbReference type="Proteomes" id="UP001283366">
    <property type="component" value="Unassembled WGS sequence"/>
</dbReference>
<organism evidence="3 4">
    <name type="scientific">Vibrio mangrovi</name>
    <dbReference type="NCBI Taxonomy" id="474394"/>
    <lineage>
        <taxon>Bacteria</taxon>
        <taxon>Pseudomonadati</taxon>
        <taxon>Pseudomonadota</taxon>
        <taxon>Gammaproteobacteria</taxon>
        <taxon>Vibrionales</taxon>
        <taxon>Vibrionaceae</taxon>
        <taxon>Vibrio</taxon>
    </lineage>
</organism>
<protein>
    <submittedName>
        <fullName evidence="3">Uncharacterized protein</fullName>
    </submittedName>
</protein>
<accession>A0A1Y6IP82</accession>
<feature type="signal peptide" evidence="1">
    <location>
        <begin position="1"/>
        <end position="19"/>
    </location>
</feature>
<keyword evidence="1" id="KW-0732">Signal</keyword>
<evidence type="ECO:0000313" key="2">
    <source>
        <dbReference type="EMBL" id="MDW6003742.1"/>
    </source>
</evidence>
<proteinExistence type="predicted"/>
<gene>
    <name evidence="2" type="ORF">SBX37_12875</name>
    <name evidence="3" type="ORF">VIM7927_00689</name>
</gene>
<feature type="chain" id="PRO_5013142457" evidence="1">
    <location>
        <begin position="20"/>
        <end position="106"/>
    </location>
</feature>
<evidence type="ECO:0000256" key="1">
    <source>
        <dbReference type="SAM" id="SignalP"/>
    </source>
</evidence>
<evidence type="ECO:0000313" key="4">
    <source>
        <dbReference type="Proteomes" id="UP000196125"/>
    </source>
</evidence>
<sequence>MKKLVFLIAALCVSQSALAKWSGLGKVVNVYSHNGYNVIDTTIADNPCGISGKFYWPVSDDDAKDMLSLALAALMSQKDVSVVYDETQRDCKWDGVQLATHFRIHR</sequence>